<evidence type="ECO:0000313" key="1">
    <source>
        <dbReference type="EMBL" id="OSS52928.1"/>
    </source>
</evidence>
<dbReference type="InParanoid" id="A0A1Y2MCF9"/>
<organism evidence="1 2">
    <name type="scientific">Epicoccum nigrum</name>
    <name type="common">Soil fungus</name>
    <name type="synonym">Epicoccum purpurascens</name>
    <dbReference type="NCBI Taxonomy" id="105696"/>
    <lineage>
        <taxon>Eukaryota</taxon>
        <taxon>Fungi</taxon>
        <taxon>Dikarya</taxon>
        <taxon>Ascomycota</taxon>
        <taxon>Pezizomycotina</taxon>
        <taxon>Dothideomycetes</taxon>
        <taxon>Pleosporomycetidae</taxon>
        <taxon>Pleosporales</taxon>
        <taxon>Pleosporineae</taxon>
        <taxon>Didymellaceae</taxon>
        <taxon>Epicoccum</taxon>
    </lineage>
</organism>
<accession>A0A1Y2MCF9</accession>
<proteinExistence type="predicted"/>
<protein>
    <submittedName>
        <fullName evidence="1">Uncharacterized protein</fullName>
    </submittedName>
</protein>
<name>A0A1Y2MCF9_EPING</name>
<keyword evidence="2" id="KW-1185">Reference proteome</keyword>
<reference evidence="1 2" key="1">
    <citation type="journal article" date="2017" name="Genome Announc.">
        <title>Genome sequence of the saprophytic ascomycete Epicoccum nigrum ICMP 19927 strain isolated from New Zealand.</title>
        <authorList>
            <person name="Fokin M."/>
            <person name="Fleetwood D."/>
            <person name="Weir B.S."/>
            <person name="Villas-Boas S.G."/>
        </authorList>
    </citation>
    <scope>NUCLEOTIDE SEQUENCE [LARGE SCALE GENOMIC DNA]</scope>
    <source>
        <strain evidence="1 2">ICMP 19927</strain>
    </source>
</reference>
<gene>
    <name evidence="1" type="ORF">B5807_02928</name>
</gene>
<evidence type="ECO:0000313" key="2">
    <source>
        <dbReference type="Proteomes" id="UP000193240"/>
    </source>
</evidence>
<dbReference type="EMBL" id="KZ107839">
    <property type="protein sequence ID" value="OSS52928.1"/>
    <property type="molecule type" value="Genomic_DNA"/>
</dbReference>
<sequence>MGRTREEIQVASELAGPAVQGGIAITLQQPRENHPFERGIDGVIEDNQTLHALYEVFHVVSCDTLDIRTDVSIIDLLPYISKDVRDVNETDLEHLFEQTLQAVYEKKPDVMLCAGKIWLSEPEGPRNLKGNIRILESIGVGRVFSRKFGNPSRIRVAAEGGDVPFVFERVNGFHSSFAMNHHPHISLLRQLLILVCVEACGMLRGDWMDTEWTKELKSRCRELSKSLSEEIQPPLRYIPDYELLYTDALQNMTNVAIPLKANWSPARDSIGKNYEDLLSSNLGEISNNASLILRRTESLCEEGWLGCFEKLNTNALQISCEHTDQAMRDMLEAAGCQRPLRILSIMRKGARLILDCVMIDRISGMDTLDLGRTSNAFLKLAIDIEGFLANLLFEREVLASKALATV</sequence>
<dbReference type="Proteomes" id="UP000193240">
    <property type="component" value="Unassembled WGS sequence"/>
</dbReference>
<dbReference type="AlphaFoldDB" id="A0A1Y2MCF9"/>